<keyword evidence="2" id="KW-0719">Serine esterase</keyword>
<dbReference type="Gene3D" id="3.40.50.1820">
    <property type="entry name" value="alpha/beta hydrolase"/>
    <property type="match status" value="1"/>
</dbReference>
<sequence>MVLPKVTIEQGTLRGSTATDIRKNAFFKFQGIPYAKPPLQDLRFKAPVPPEHWPGILDATKEREACYQKDIFKDDGYFGSEDCLYLNVYTKRLPTTNKELQPVMFWIHGGGFIAGSGSENLYGPEFLITNGVVLVTVNYRLGLLGFINFDDPCLDVPGNAGLKDQVMALKWVQKNISAFGGDPNNVTIFGEGAGGASVHLLMLSPSAAGLFHKAIAQSGCALNPWVRGTKGTKRVAAALDLQESDEKTIYNALMTKPVEELYTIQEKIVDSLNASEIRPFGIVLEKNSKEPFLVDEPLAIMSSGNFNQVPFIIGYTLNDTTYSKIFQKFVNLEGGNVEKAIPWNFGYKYGSPEADAAVKKISKFYFDNQEYSGKIDKFDLWSDCHFIYGIYVTVITQVKVSQQPIFLYRVTVETDLNLFKNKAVNKPGTFQSNDVNHLFENFATPKIRRGSLEDISVSRFVRLWTNFANYGNPTPEDATDVLNIVWKAVTGPDLDFLDIGQYLVPMVNPDQERIAFWKNLFADSPAGQKLT</sequence>
<proteinExistence type="inferred from homology"/>
<dbReference type="InterPro" id="IPR029058">
    <property type="entry name" value="AB_hydrolase_fold"/>
</dbReference>
<evidence type="ECO:0000313" key="6">
    <source>
        <dbReference type="EMBL" id="KAJ3645081.1"/>
    </source>
</evidence>
<dbReference type="GO" id="GO:0052689">
    <property type="term" value="F:carboxylic ester hydrolase activity"/>
    <property type="evidence" value="ECO:0007669"/>
    <property type="project" value="UniProtKB-KW"/>
</dbReference>
<keyword evidence="7" id="KW-1185">Reference proteome</keyword>
<evidence type="ECO:0000256" key="3">
    <source>
        <dbReference type="ARBA" id="ARBA00022801"/>
    </source>
</evidence>
<accession>A0AA38M6D7</accession>
<feature type="domain" description="Carboxylesterase type B" evidence="5">
    <location>
        <begin position="4"/>
        <end position="517"/>
    </location>
</feature>
<evidence type="ECO:0000256" key="1">
    <source>
        <dbReference type="ARBA" id="ARBA00005964"/>
    </source>
</evidence>
<evidence type="ECO:0000256" key="2">
    <source>
        <dbReference type="ARBA" id="ARBA00022487"/>
    </source>
</evidence>
<dbReference type="InterPro" id="IPR002018">
    <property type="entry name" value="CarbesteraseB"/>
</dbReference>
<dbReference type="PANTHER" id="PTHR43142">
    <property type="entry name" value="CARBOXYLIC ESTER HYDROLASE"/>
    <property type="match status" value="1"/>
</dbReference>
<keyword evidence="3" id="KW-0378">Hydrolase</keyword>
<gene>
    <name evidence="6" type="ORF">Zmor_022768</name>
</gene>
<dbReference type="Pfam" id="PF00135">
    <property type="entry name" value="COesterase"/>
    <property type="match status" value="1"/>
</dbReference>
<dbReference type="EMBL" id="JALNTZ010000007">
    <property type="protein sequence ID" value="KAJ3645081.1"/>
    <property type="molecule type" value="Genomic_DNA"/>
</dbReference>
<organism evidence="6 7">
    <name type="scientific">Zophobas morio</name>
    <dbReference type="NCBI Taxonomy" id="2755281"/>
    <lineage>
        <taxon>Eukaryota</taxon>
        <taxon>Metazoa</taxon>
        <taxon>Ecdysozoa</taxon>
        <taxon>Arthropoda</taxon>
        <taxon>Hexapoda</taxon>
        <taxon>Insecta</taxon>
        <taxon>Pterygota</taxon>
        <taxon>Neoptera</taxon>
        <taxon>Endopterygota</taxon>
        <taxon>Coleoptera</taxon>
        <taxon>Polyphaga</taxon>
        <taxon>Cucujiformia</taxon>
        <taxon>Tenebrionidae</taxon>
        <taxon>Zophobas</taxon>
    </lineage>
</organism>
<dbReference type="PANTHER" id="PTHR43142:SF1">
    <property type="entry name" value="CARBOXYLIC ESTER HYDROLASE"/>
    <property type="match status" value="1"/>
</dbReference>
<comment type="similarity">
    <text evidence="1">Belongs to the type-B carboxylesterase/lipase family.</text>
</comment>
<evidence type="ECO:0000259" key="5">
    <source>
        <dbReference type="Pfam" id="PF00135"/>
    </source>
</evidence>
<reference evidence="6" key="1">
    <citation type="journal article" date="2023" name="G3 (Bethesda)">
        <title>Whole genome assemblies of Zophobas morio and Tenebrio molitor.</title>
        <authorList>
            <person name="Kaur S."/>
            <person name="Stinson S.A."/>
            <person name="diCenzo G.C."/>
        </authorList>
    </citation>
    <scope>NUCLEOTIDE SEQUENCE</scope>
    <source>
        <strain evidence="6">QUZm001</strain>
    </source>
</reference>
<protein>
    <recommendedName>
        <fullName evidence="5">Carboxylesterase type B domain-containing protein</fullName>
    </recommendedName>
</protein>
<name>A0AA38M6D7_9CUCU</name>
<evidence type="ECO:0000313" key="7">
    <source>
        <dbReference type="Proteomes" id="UP001168821"/>
    </source>
</evidence>
<keyword evidence="4" id="KW-0325">Glycoprotein</keyword>
<dbReference type="Proteomes" id="UP001168821">
    <property type="component" value="Unassembled WGS sequence"/>
</dbReference>
<comment type="caution">
    <text evidence="6">The sequence shown here is derived from an EMBL/GenBank/DDBJ whole genome shotgun (WGS) entry which is preliminary data.</text>
</comment>
<evidence type="ECO:0000256" key="4">
    <source>
        <dbReference type="ARBA" id="ARBA00023180"/>
    </source>
</evidence>
<dbReference type="SUPFAM" id="SSF53474">
    <property type="entry name" value="alpha/beta-Hydrolases"/>
    <property type="match status" value="1"/>
</dbReference>
<dbReference type="AlphaFoldDB" id="A0AA38M6D7"/>